<dbReference type="EMBL" id="KL367502">
    <property type="protein sequence ID" value="KFD68718.1"/>
    <property type="molecule type" value="Genomic_DNA"/>
</dbReference>
<feature type="region of interest" description="Disordered" evidence="1">
    <location>
        <begin position="1"/>
        <end position="25"/>
    </location>
</feature>
<sequence>MLELPAEIPPTDQPPNNQSKEVDGRCCDPALTNQKRFATVRREVPGRRRPRPISCACGSSLVTMRPKSCPDDSPVSRSFFLSSQPLGQKQAGRKTGAITVGLFDCSVP</sequence>
<gene>
    <name evidence="2" type="ORF">M513_03732</name>
    <name evidence="3" type="ORF">M514_03732</name>
</gene>
<evidence type="ECO:0000313" key="4">
    <source>
        <dbReference type="Proteomes" id="UP000030764"/>
    </source>
</evidence>
<organism evidence="3">
    <name type="scientific">Trichuris suis</name>
    <name type="common">pig whipworm</name>
    <dbReference type="NCBI Taxonomy" id="68888"/>
    <lineage>
        <taxon>Eukaryota</taxon>
        <taxon>Metazoa</taxon>
        <taxon>Ecdysozoa</taxon>
        <taxon>Nematoda</taxon>
        <taxon>Enoplea</taxon>
        <taxon>Dorylaimia</taxon>
        <taxon>Trichinellida</taxon>
        <taxon>Trichuridae</taxon>
        <taxon>Trichuris</taxon>
    </lineage>
</organism>
<dbReference type="Proteomes" id="UP000030764">
    <property type="component" value="Unassembled WGS sequence"/>
</dbReference>
<reference evidence="3 4" key="1">
    <citation type="journal article" date="2014" name="Nat. Genet.">
        <title>Genome and transcriptome of the porcine whipworm Trichuris suis.</title>
        <authorList>
            <person name="Jex A.R."/>
            <person name="Nejsum P."/>
            <person name="Schwarz E.M."/>
            <person name="Hu L."/>
            <person name="Young N.D."/>
            <person name="Hall R.S."/>
            <person name="Korhonen P.K."/>
            <person name="Liao S."/>
            <person name="Thamsborg S."/>
            <person name="Xia J."/>
            <person name="Xu P."/>
            <person name="Wang S."/>
            <person name="Scheerlinck J.P."/>
            <person name="Hofmann A."/>
            <person name="Sternberg P.W."/>
            <person name="Wang J."/>
            <person name="Gasser R.B."/>
        </authorList>
    </citation>
    <scope>NUCLEOTIDE SEQUENCE [LARGE SCALE GENOMIC DNA]</scope>
    <source>
        <strain evidence="3">DCEP-RM93F</strain>
        <strain evidence="2">DCEP-RM93M</strain>
    </source>
</reference>
<dbReference type="EMBL" id="KL363200">
    <property type="protein sequence ID" value="KFD55392.1"/>
    <property type="molecule type" value="Genomic_DNA"/>
</dbReference>
<evidence type="ECO:0000256" key="1">
    <source>
        <dbReference type="SAM" id="MobiDB-lite"/>
    </source>
</evidence>
<keyword evidence="4" id="KW-1185">Reference proteome</keyword>
<dbReference type="Proteomes" id="UP000030758">
    <property type="component" value="Unassembled WGS sequence"/>
</dbReference>
<accession>A0A085NGX2</accession>
<dbReference type="AlphaFoldDB" id="A0A085NGX2"/>
<name>A0A085NGX2_9BILA</name>
<evidence type="ECO:0000313" key="2">
    <source>
        <dbReference type="EMBL" id="KFD55392.1"/>
    </source>
</evidence>
<evidence type="ECO:0000313" key="3">
    <source>
        <dbReference type="EMBL" id="KFD68718.1"/>
    </source>
</evidence>
<protein>
    <submittedName>
        <fullName evidence="3">Uncharacterized protein</fullName>
    </submittedName>
</protein>
<proteinExistence type="predicted"/>